<feature type="region of interest" description="Disordered" evidence="1">
    <location>
        <begin position="50"/>
        <end position="73"/>
    </location>
</feature>
<dbReference type="Gramene" id="OB03G40910.1">
    <property type="protein sequence ID" value="OB03G40910.1"/>
    <property type="gene ID" value="OB03G40910"/>
</dbReference>
<accession>J3LSR5</accession>
<organism evidence="2">
    <name type="scientific">Oryza brachyantha</name>
    <name type="common">malo sina</name>
    <dbReference type="NCBI Taxonomy" id="4533"/>
    <lineage>
        <taxon>Eukaryota</taxon>
        <taxon>Viridiplantae</taxon>
        <taxon>Streptophyta</taxon>
        <taxon>Embryophyta</taxon>
        <taxon>Tracheophyta</taxon>
        <taxon>Spermatophyta</taxon>
        <taxon>Magnoliopsida</taxon>
        <taxon>Liliopsida</taxon>
        <taxon>Poales</taxon>
        <taxon>Poaceae</taxon>
        <taxon>BOP clade</taxon>
        <taxon>Oryzoideae</taxon>
        <taxon>Oryzeae</taxon>
        <taxon>Oryzinae</taxon>
        <taxon>Oryza</taxon>
    </lineage>
</organism>
<dbReference type="AlphaFoldDB" id="J3LSR5"/>
<dbReference type="HOGENOM" id="CLU_2712207_0_0_1"/>
<name>J3LSR5_ORYBR</name>
<dbReference type="EnsemblPlants" id="OB03G40910.1">
    <property type="protein sequence ID" value="OB03G40910.1"/>
    <property type="gene ID" value="OB03G40910"/>
</dbReference>
<evidence type="ECO:0000313" key="3">
    <source>
        <dbReference type="Proteomes" id="UP000006038"/>
    </source>
</evidence>
<evidence type="ECO:0000313" key="2">
    <source>
        <dbReference type="EnsemblPlants" id="OB03G40910.1"/>
    </source>
</evidence>
<reference evidence="2" key="2">
    <citation type="submission" date="2013-04" db="UniProtKB">
        <authorList>
            <consortium name="EnsemblPlants"/>
        </authorList>
    </citation>
    <scope>IDENTIFICATION</scope>
</reference>
<proteinExistence type="predicted"/>
<keyword evidence="3" id="KW-1185">Reference proteome</keyword>
<dbReference type="Proteomes" id="UP000006038">
    <property type="component" value="Chromosome 3"/>
</dbReference>
<evidence type="ECO:0000256" key="1">
    <source>
        <dbReference type="SAM" id="MobiDB-lite"/>
    </source>
</evidence>
<reference evidence="2" key="1">
    <citation type="journal article" date="2013" name="Nat. Commun.">
        <title>Whole-genome sequencing of Oryza brachyantha reveals mechanisms underlying Oryza genome evolution.</title>
        <authorList>
            <person name="Chen J."/>
            <person name="Huang Q."/>
            <person name="Gao D."/>
            <person name="Wang J."/>
            <person name="Lang Y."/>
            <person name="Liu T."/>
            <person name="Li B."/>
            <person name="Bai Z."/>
            <person name="Luis Goicoechea J."/>
            <person name="Liang C."/>
            <person name="Chen C."/>
            <person name="Zhang W."/>
            <person name="Sun S."/>
            <person name="Liao Y."/>
            <person name="Zhang X."/>
            <person name="Yang L."/>
            <person name="Song C."/>
            <person name="Wang M."/>
            <person name="Shi J."/>
            <person name="Liu G."/>
            <person name="Liu J."/>
            <person name="Zhou H."/>
            <person name="Zhou W."/>
            <person name="Yu Q."/>
            <person name="An N."/>
            <person name="Chen Y."/>
            <person name="Cai Q."/>
            <person name="Wang B."/>
            <person name="Liu B."/>
            <person name="Min J."/>
            <person name="Huang Y."/>
            <person name="Wu H."/>
            <person name="Li Z."/>
            <person name="Zhang Y."/>
            <person name="Yin Y."/>
            <person name="Song W."/>
            <person name="Jiang J."/>
            <person name="Jackson S.A."/>
            <person name="Wing R.A."/>
            <person name="Wang J."/>
            <person name="Chen M."/>
        </authorList>
    </citation>
    <scope>NUCLEOTIDE SEQUENCE [LARGE SCALE GENOMIC DNA]</scope>
    <source>
        <strain evidence="2">cv. IRGC 101232</strain>
    </source>
</reference>
<protein>
    <submittedName>
        <fullName evidence="2">Uncharacterized protein</fullName>
    </submittedName>
</protein>
<feature type="compositionally biased region" description="Low complexity" evidence="1">
    <location>
        <begin position="62"/>
        <end position="73"/>
    </location>
</feature>
<sequence>MGRWSSCVGLTSYEACVSGFGPNTTSAPYRSTSPSWQILAVASAGSVTTTSLAASPSADGRTTTSPSPATSPT</sequence>